<dbReference type="GO" id="GO:0016705">
    <property type="term" value="F:oxidoreductase activity, acting on paired donors, with incorporation or reduction of molecular oxygen"/>
    <property type="evidence" value="ECO:0007669"/>
    <property type="project" value="InterPro"/>
</dbReference>
<gene>
    <name evidence="7" type="ORF">GGX14DRAFT_470827</name>
</gene>
<keyword evidence="8" id="KW-1185">Reference proteome</keyword>
<keyword evidence="3 6" id="KW-0479">Metal-binding</keyword>
<protein>
    <submittedName>
        <fullName evidence="7">Cytochrome P450</fullName>
    </submittedName>
</protein>
<dbReference type="PRINTS" id="PR00465">
    <property type="entry name" value="EP450IV"/>
</dbReference>
<dbReference type="Gene3D" id="1.10.630.10">
    <property type="entry name" value="Cytochrome P450"/>
    <property type="match status" value="1"/>
</dbReference>
<proteinExistence type="inferred from homology"/>
<dbReference type="EMBL" id="JARJCW010000076">
    <property type="protein sequence ID" value="KAJ7197775.1"/>
    <property type="molecule type" value="Genomic_DNA"/>
</dbReference>
<comment type="similarity">
    <text evidence="2">Belongs to the cytochrome P450 family.</text>
</comment>
<dbReference type="GO" id="GO:0004497">
    <property type="term" value="F:monooxygenase activity"/>
    <property type="evidence" value="ECO:0007669"/>
    <property type="project" value="InterPro"/>
</dbReference>
<dbReference type="AlphaFoldDB" id="A0AAD6V282"/>
<evidence type="ECO:0000256" key="3">
    <source>
        <dbReference type="ARBA" id="ARBA00022723"/>
    </source>
</evidence>
<comment type="caution">
    <text evidence="7">The sequence shown here is derived from an EMBL/GenBank/DDBJ whole genome shotgun (WGS) entry which is preliminary data.</text>
</comment>
<accession>A0AAD6V282</accession>
<dbReference type="Proteomes" id="UP001219525">
    <property type="component" value="Unassembled WGS sequence"/>
</dbReference>
<dbReference type="InterPro" id="IPR002403">
    <property type="entry name" value="Cyt_P450_E_grp-IV"/>
</dbReference>
<dbReference type="CDD" id="cd11041">
    <property type="entry name" value="CYP503A1-like"/>
    <property type="match status" value="1"/>
</dbReference>
<dbReference type="Pfam" id="PF00067">
    <property type="entry name" value="p450"/>
    <property type="match status" value="1"/>
</dbReference>
<evidence type="ECO:0000256" key="2">
    <source>
        <dbReference type="ARBA" id="ARBA00010617"/>
    </source>
</evidence>
<comment type="cofactor">
    <cofactor evidence="1 6">
        <name>heme</name>
        <dbReference type="ChEBI" id="CHEBI:30413"/>
    </cofactor>
</comment>
<evidence type="ECO:0000313" key="7">
    <source>
        <dbReference type="EMBL" id="KAJ7197775.1"/>
    </source>
</evidence>
<evidence type="ECO:0000256" key="1">
    <source>
        <dbReference type="ARBA" id="ARBA00001971"/>
    </source>
</evidence>
<dbReference type="InterPro" id="IPR036396">
    <property type="entry name" value="Cyt_P450_sf"/>
</dbReference>
<dbReference type="PANTHER" id="PTHR46206">
    <property type="entry name" value="CYTOCHROME P450"/>
    <property type="match status" value="1"/>
</dbReference>
<dbReference type="InterPro" id="IPR001128">
    <property type="entry name" value="Cyt_P450"/>
</dbReference>
<feature type="binding site" description="axial binding residue" evidence="6">
    <location>
        <position position="450"/>
    </location>
    <ligand>
        <name>heme</name>
        <dbReference type="ChEBI" id="CHEBI:30413"/>
    </ligand>
    <ligandPart>
        <name>Fe</name>
        <dbReference type="ChEBI" id="CHEBI:18248"/>
    </ligandPart>
</feature>
<evidence type="ECO:0000313" key="8">
    <source>
        <dbReference type="Proteomes" id="UP001219525"/>
    </source>
</evidence>
<organism evidence="7 8">
    <name type="scientific">Mycena pura</name>
    <dbReference type="NCBI Taxonomy" id="153505"/>
    <lineage>
        <taxon>Eukaryota</taxon>
        <taxon>Fungi</taxon>
        <taxon>Dikarya</taxon>
        <taxon>Basidiomycota</taxon>
        <taxon>Agaricomycotina</taxon>
        <taxon>Agaricomycetes</taxon>
        <taxon>Agaricomycetidae</taxon>
        <taxon>Agaricales</taxon>
        <taxon>Marasmiineae</taxon>
        <taxon>Mycenaceae</taxon>
        <taxon>Mycena</taxon>
    </lineage>
</organism>
<keyword evidence="4" id="KW-0560">Oxidoreductase</keyword>
<evidence type="ECO:0000256" key="5">
    <source>
        <dbReference type="ARBA" id="ARBA00023004"/>
    </source>
</evidence>
<keyword evidence="5 6" id="KW-0408">Iron</keyword>
<dbReference type="GO" id="GO:0005506">
    <property type="term" value="F:iron ion binding"/>
    <property type="evidence" value="ECO:0007669"/>
    <property type="project" value="InterPro"/>
</dbReference>
<sequence>MDSIPLLLYAFVAAISGIVLRSELNRRKSDIHHIPAISSSGLWQYYTGGVRYLIHAPDFVDEGCKRYPGRVFRVPRLFSWDYIVSGTTLVDEIAAAPENVLSASAASQDEIELTIGPEIARNLYHLDVVRSNLTRNLGKCFPEMHDELVSAFEDALPSNDTDWKPVIVLPTMMTIVARTTNRVFVGLPVCRNQDYTKLVIQYTIDVAVRGQLINILPSVLRPILGPFISSRNASVRKGMKHLGTPIRHRLEQEQSFGPNGPEKPNDLISWLLDHELAGVQDKTVPIIISRILATNMVAIHTTSAVLTHALFDLTTSPRYFAALRQEAEQTVEELGWTLAAVSRMHRIDSFLRETQRMHDNGPVTLARKVLNPKGFKLSDGTVLPFGTMVNVASRVEHFNPAKYESPEVFDGFRFSRIWDDRRTGDEGVFNQHMISTSVEHLAFGHKRHACPGRFFAAAELKAMLAHMLINYDFRAEKEGVRPPDDVFGIVVLPNRRAKIWYRKRGD</sequence>
<name>A0AAD6V282_9AGAR</name>
<keyword evidence="6" id="KW-0349">Heme</keyword>
<reference evidence="7" key="1">
    <citation type="submission" date="2023-03" db="EMBL/GenBank/DDBJ databases">
        <title>Massive genome expansion in bonnet fungi (Mycena s.s.) driven by repeated elements and novel gene families across ecological guilds.</title>
        <authorList>
            <consortium name="Lawrence Berkeley National Laboratory"/>
            <person name="Harder C.B."/>
            <person name="Miyauchi S."/>
            <person name="Viragh M."/>
            <person name="Kuo A."/>
            <person name="Thoen E."/>
            <person name="Andreopoulos B."/>
            <person name="Lu D."/>
            <person name="Skrede I."/>
            <person name="Drula E."/>
            <person name="Henrissat B."/>
            <person name="Morin E."/>
            <person name="Kohler A."/>
            <person name="Barry K."/>
            <person name="LaButti K."/>
            <person name="Morin E."/>
            <person name="Salamov A."/>
            <person name="Lipzen A."/>
            <person name="Mereny Z."/>
            <person name="Hegedus B."/>
            <person name="Baldrian P."/>
            <person name="Stursova M."/>
            <person name="Weitz H."/>
            <person name="Taylor A."/>
            <person name="Grigoriev I.V."/>
            <person name="Nagy L.G."/>
            <person name="Martin F."/>
            <person name="Kauserud H."/>
        </authorList>
    </citation>
    <scope>NUCLEOTIDE SEQUENCE</scope>
    <source>
        <strain evidence="7">9144</strain>
    </source>
</reference>
<evidence type="ECO:0000256" key="4">
    <source>
        <dbReference type="ARBA" id="ARBA00023002"/>
    </source>
</evidence>
<dbReference type="SUPFAM" id="SSF48264">
    <property type="entry name" value="Cytochrome P450"/>
    <property type="match status" value="1"/>
</dbReference>
<dbReference type="GO" id="GO:0020037">
    <property type="term" value="F:heme binding"/>
    <property type="evidence" value="ECO:0007669"/>
    <property type="project" value="InterPro"/>
</dbReference>
<evidence type="ECO:0000256" key="6">
    <source>
        <dbReference type="PIRSR" id="PIRSR602403-1"/>
    </source>
</evidence>